<organism evidence="2 3">
    <name type="scientific">Mycobacterium simiae</name>
    <name type="common">Mycobacterium habana</name>
    <dbReference type="NCBI Taxonomy" id="1784"/>
    <lineage>
        <taxon>Bacteria</taxon>
        <taxon>Bacillati</taxon>
        <taxon>Actinomycetota</taxon>
        <taxon>Actinomycetes</taxon>
        <taxon>Mycobacteriales</taxon>
        <taxon>Mycobacteriaceae</taxon>
        <taxon>Mycobacterium</taxon>
        <taxon>Mycobacterium simiae complex</taxon>
    </lineage>
</organism>
<dbReference type="Gene3D" id="3.40.50.1820">
    <property type="entry name" value="alpha/beta hydrolase"/>
    <property type="match status" value="1"/>
</dbReference>
<name>A0A1X0Y911_MYCSI</name>
<dbReference type="STRING" id="1784.VC42_10350"/>
<protein>
    <submittedName>
        <fullName evidence="2">Alpha/beta hydrolase</fullName>
    </submittedName>
</protein>
<evidence type="ECO:0000313" key="3">
    <source>
        <dbReference type="Proteomes" id="UP000193040"/>
    </source>
</evidence>
<keyword evidence="3" id="KW-1185">Reference proteome</keyword>
<dbReference type="PRINTS" id="PR00111">
    <property type="entry name" value="ABHYDROLASE"/>
</dbReference>
<dbReference type="RefSeq" id="WP_084949394.1">
    <property type="nucleotide sequence ID" value="NZ_MZZM01000014.1"/>
</dbReference>
<dbReference type="Pfam" id="PF00561">
    <property type="entry name" value="Abhydrolase_1"/>
    <property type="match status" value="1"/>
</dbReference>
<dbReference type="GO" id="GO:0016787">
    <property type="term" value="F:hydrolase activity"/>
    <property type="evidence" value="ECO:0007669"/>
    <property type="project" value="UniProtKB-KW"/>
</dbReference>
<feature type="domain" description="AB hydrolase-1" evidence="1">
    <location>
        <begin position="25"/>
        <end position="263"/>
    </location>
</feature>
<dbReference type="PANTHER" id="PTHR43689:SF8">
    <property type="entry name" value="ALPHA_BETA-HYDROLASES SUPERFAMILY PROTEIN"/>
    <property type="match status" value="1"/>
</dbReference>
<evidence type="ECO:0000259" key="1">
    <source>
        <dbReference type="Pfam" id="PF00561"/>
    </source>
</evidence>
<dbReference type="EMBL" id="MZZM01000014">
    <property type="protein sequence ID" value="ORJ61671.1"/>
    <property type="molecule type" value="Genomic_DNA"/>
</dbReference>
<keyword evidence="2" id="KW-0378">Hydrolase</keyword>
<dbReference type="PANTHER" id="PTHR43689">
    <property type="entry name" value="HYDROLASE"/>
    <property type="match status" value="1"/>
</dbReference>
<dbReference type="InterPro" id="IPR029058">
    <property type="entry name" value="AB_hydrolase_fold"/>
</dbReference>
<dbReference type="InterPro" id="IPR000073">
    <property type="entry name" value="AB_hydrolase_1"/>
</dbReference>
<dbReference type="Proteomes" id="UP000193040">
    <property type="component" value="Unassembled WGS sequence"/>
</dbReference>
<sequence>MSTPTVLTVDGRHTRVRIDGDPEAPAVLLLHGLGRSLEDWAPQFPRLAAYRTIALDLPGLGFSARRAGPMSVLTLAQGVTSALDVLPEQRPVHVVGNSLGGAVALQLLALRPARVASLALINSAGFGSEVSWPVRMLATPGIGSFIARHPTRTSARLVERTIYADRSLATRERIDQALTQAREPAAGPTLHELARAVASIRGVRHRLRHELLAEATGHPRPTLIVWGDRDRVLPVHHLEAARRYLPHAQTQVFSGIGHMPQIECPDEFAELLTGFISSLPVGN</sequence>
<dbReference type="AlphaFoldDB" id="A0A1X0Y911"/>
<reference evidence="2 3" key="1">
    <citation type="submission" date="2017-03" db="EMBL/GenBank/DDBJ databases">
        <title>Genomic insights into Mycobacterium simiae human colonization.</title>
        <authorList>
            <person name="Steffani J.L."/>
            <person name="Brunck M.E."/>
            <person name="Cruz E."/>
            <person name="Montiel R."/>
            <person name="Barona F."/>
        </authorList>
    </citation>
    <scope>NUCLEOTIDE SEQUENCE [LARGE SCALE GENOMIC DNA]</scope>
    <source>
        <strain evidence="2 3">MsiGto</strain>
    </source>
</reference>
<evidence type="ECO:0000313" key="2">
    <source>
        <dbReference type="EMBL" id="ORJ61671.1"/>
    </source>
</evidence>
<comment type="caution">
    <text evidence="2">The sequence shown here is derived from an EMBL/GenBank/DDBJ whole genome shotgun (WGS) entry which is preliminary data.</text>
</comment>
<gene>
    <name evidence="2" type="ORF">B5M45_07925</name>
</gene>
<dbReference type="SUPFAM" id="SSF53474">
    <property type="entry name" value="alpha/beta-Hydrolases"/>
    <property type="match status" value="1"/>
</dbReference>
<proteinExistence type="predicted"/>
<accession>A0A1X0Y911</accession>